<keyword evidence="4 10" id="KW-0698">rRNA processing</keyword>
<dbReference type="RefSeq" id="WP_011526099.1">
    <property type="nucleotide sequence ID" value="NC_008011.1"/>
</dbReference>
<evidence type="ECO:0000256" key="1">
    <source>
        <dbReference type="ARBA" id="ARBA00004496"/>
    </source>
</evidence>
<dbReference type="KEGG" id="lip:LI0016"/>
<dbReference type="AlphaFoldDB" id="Q1MSF3"/>
<evidence type="ECO:0000256" key="6">
    <source>
        <dbReference type="ARBA" id="ARBA00022679"/>
    </source>
</evidence>
<dbReference type="InterPro" id="IPR029028">
    <property type="entry name" value="Alpha/beta_knot_MTases"/>
</dbReference>
<dbReference type="NCBIfam" id="TIGR00046">
    <property type="entry name" value="RsmE family RNA methyltransferase"/>
    <property type="match status" value="1"/>
</dbReference>
<keyword evidence="6 10" id="KW-0808">Transferase</keyword>
<keyword evidence="5 10" id="KW-0489">Methyltransferase</keyword>
<dbReference type="InterPro" id="IPR006700">
    <property type="entry name" value="RsmE"/>
</dbReference>
<evidence type="ECO:0000256" key="4">
    <source>
        <dbReference type="ARBA" id="ARBA00022552"/>
    </source>
</evidence>
<proteinExistence type="inferred from homology"/>
<evidence type="ECO:0000256" key="7">
    <source>
        <dbReference type="ARBA" id="ARBA00022691"/>
    </source>
</evidence>
<evidence type="ECO:0000256" key="9">
    <source>
        <dbReference type="ARBA" id="ARBA00047944"/>
    </source>
</evidence>
<feature type="domain" description="Ribosomal RNA small subunit methyltransferase E methyltransferase" evidence="11">
    <location>
        <begin position="89"/>
        <end position="252"/>
    </location>
</feature>
<comment type="catalytic activity">
    <reaction evidence="9 10">
        <text>uridine(1498) in 16S rRNA + S-adenosyl-L-methionine = N(3)-methyluridine(1498) in 16S rRNA + S-adenosyl-L-homocysteine + H(+)</text>
        <dbReference type="Rhea" id="RHEA:42920"/>
        <dbReference type="Rhea" id="RHEA-COMP:10283"/>
        <dbReference type="Rhea" id="RHEA-COMP:10284"/>
        <dbReference type="ChEBI" id="CHEBI:15378"/>
        <dbReference type="ChEBI" id="CHEBI:57856"/>
        <dbReference type="ChEBI" id="CHEBI:59789"/>
        <dbReference type="ChEBI" id="CHEBI:65315"/>
        <dbReference type="ChEBI" id="CHEBI:74502"/>
        <dbReference type="EC" id="2.1.1.193"/>
    </reaction>
</comment>
<evidence type="ECO:0000256" key="5">
    <source>
        <dbReference type="ARBA" id="ARBA00022603"/>
    </source>
</evidence>
<dbReference type="NCBIfam" id="NF008703">
    <property type="entry name" value="PRK11713.6-2"/>
    <property type="match status" value="1"/>
</dbReference>
<evidence type="ECO:0000259" key="11">
    <source>
        <dbReference type="Pfam" id="PF04452"/>
    </source>
</evidence>
<dbReference type="InterPro" id="IPR029026">
    <property type="entry name" value="tRNA_m1G_MTases_N"/>
</dbReference>
<organism evidence="13 14">
    <name type="scientific">Lawsonia intracellularis (strain PHE/MN1-00)</name>
    <dbReference type="NCBI Taxonomy" id="363253"/>
    <lineage>
        <taxon>Bacteria</taxon>
        <taxon>Pseudomonadati</taxon>
        <taxon>Thermodesulfobacteriota</taxon>
        <taxon>Desulfovibrionia</taxon>
        <taxon>Desulfovibrionales</taxon>
        <taxon>Desulfovibrionaceae</taxon>
        <taxon>Lawsonia</taxon>
    </lineage>
</organism>
<name>Q1MSF3_LAWIP</name>
<dbReference type="SUPFAM" id="SSF75217">
    <property type="entry name" value="alpha/beta knot"/>
    <property type="match status" value="1"/>
</dbReference>
<dbReference type="GO" id="GO:0070042">
    <property type="term" value="F:rRNA (uridine-N3-)-methyltransferase activity"/>
    <property type="evidence" value="ECO:0007669"/>
    <property type="project" value="TreeGrafter"/>
</dbReference>
<evidence type="ECO:0000256" key="2">
    <source>
        <dbReference type="ARBA" id="ARBA00005528"/>
    </source>
</evidence>
<dbReference type="GO" id="GO:0070475">
    <property type="term" value="P:rRNA base methylation"/>
    <property type="evidence" value="ECO:0007669"/>
    <property type="project" value="TreeGrafter"/>
</dbReference>
<dbReference type="GO" id="GO:0005737">
    <property type="term" value="C:cytoplasm"/>
    <property type="evidence" value="ECO:0007669"/>
    <property type="project" value="UniProtKB-SubCell"/>
</dbReference>
<evidence type="ECO:0000256" key="3">
    <source>
        <dbReference type="ARBA" id="ARBA00022490"/>
    </source>
</evidence>
<dbReference type="PIRSF" id="PIRSF015601">
    <property type="entry name" value="MTase_slr0722"/>
    <property type="match status" value="1"/>
</dbReference>
<reference evidence="13 14" key="1">
    <citation type="submission" date="2005-11" db="EMBL/GenBank/DDBJ databases">
        <title>The complete genome sequence of Lawsonia intracellularis: the causative agent of proliferative enteropathy.</title>
        <authorList>
            <person name="Kaur K."/>
            <person name="Zhang Q."/>
            <person name="Beckler D."/>
            <person name="Munir S."/>
            <person name="Li L."/>
            <person name="Kinsley K."/>
            <person name="Herron L."/>
            <person name="Peterson A."/>
            <person name="May B."/>
            <person name="Singh S."/>
            <person name="Gebhart C."/>
            <person name="Kapur V."/>
        </authorList>
    </citation>
    <scope>NUCLEOTIDE SEQUENCE [LARGE SCALE GENOMIC DNA]</scope>
    <source>
        <strain evidence="13 14">PHE/MN1-00</strain>
    </source>
</reference>
<dbReference type="Gene3D" id="3.40.1280.10">
    <property type="match status" value="1"/>
</dbReference>
<comment type="function">
    <text evidence="8 10">Specifically methylates the N3 position of the uracil ring of uridine 1498 (m3U1498) in 16S rRNA. Acts on the fully assembled 30S ribosomal subunit.</text>
</comment>
<dbReference type="Pfam" id="PF04452">
    <property type="entry name" value="Methyltrans_RNA"/>
    <property type="match status" value="1"/>
</dbReference>
<keyword evidence="14" id="KW-1185">Reference proteome</keyword>
<evidence type="ECO:0000256" key="8">
    <source>
        <dbReference type="ARBA" id="ARBA00025699"/>
    </source>
</evidence>
<dbReference type="EC" id="2.1.1.193" evidence="10"/>
<sequence length="260" mass="29967">MIAKKNTSFGEIELPWSNYKTFYLAHEHWQEPYILNKKESHHLLHVLRIQIGTEIHVLDGRGREGLFSVKEVIKDRVSLSYINDWMHPEPTRKVVLAAGWTKAARRGWLFEKAAELEAWAIWFWKAERSQFPLSEAKKESWQGQIIAGAKQCNNPWFPSLQLFPNGIEELIYNVDTIGCDFRHVLVENTCGPAQPLTLDMLKQTGLTICVLGPEGGFTHKEILKLKEASFLSLTLGDRVLRWETAAILCLGLHWWKKVYS</sequence>
<dbReference type="SUPFAM" id="SSF88697">
    <property type="entry name" value="PUA domain-like"/>
    <property type="match status" value="1"/>
</dbReference>
<dbReference type="Pfam" id="PF20260">
    <property type="entry name" value="PUA_4"/>
    <property type="match status" value="1"/>
</dbReference>
<dbReference type="eggNOG" id="COG1385">
    <property type="taxonomic scope" value="Bacteria"/>
</dbReference>
<dbReference type="HOGENOM" id="CLU_067442_5_1_7"/>
<evidence type="ECO:0000313" key="13">
    <source>
        <dbReference type="EMBL" id="CAJ54072.1"/>
    </source>
</evidence>
<evidence type="ECO:0000256" key="10">
    <source>
        <dbReference type="PIRNR" id="PIRNR015601"/>
    </source>
</evidence>
<dbReference type="Proteomes" id="UP000002430">
    <property type="component" value="Chromosome"/>
</dbReference>
<dbReference type="EMBL" id="AM180252">
    <property type="protein sequence ID" value="CAJ54072.1"/>
    <property type="molecule type" value="Genomic_DNA"/>
</dbReference>
<accession>Q1MSF3</accession>
<evidence type="ECO:0000259" key="12">
    <source>
        <dbReference type="Pfam" id="PF20260"/>
    </source>
</evidence>
<comment type="subcellular location">
    <subcellularLocation>
        <location evidence="1 10">Cytoplasm</location>
    </subcellularLocation>
</comment>
<keyword evidence="3 10" id="KW-0963">Cytoplasm</keyword>
<dbReference type="PANTHER" id="PTHR30027:SF3">
    <property type="entry name" value="16S RRNA (URACIL(1498)-N(3))-METHYLTRANSFERASE"/>
    <property type="match status" value="1"/>
</dbReference>
<dbReference type="InterPro" id="IPR046887">
    <property type="entry name" value="RsmE_PUA-like"/>
</dbReference>
<dbReference type="InterPro" id="IPR046886">
    <property type="entry name" value="RsmE_MTase_dom"/>
</dbReference>
<keyword evidence="7 10" id="KW-0949">S-adenosyl-L-methionine</keyword>
<dbReference type="STRING" id="363253.LI0016"/>
<comment type="similarity">
    <text evidence="2 10">Belongs to the RNA methyltransferase RsmE family.</text>
</comment>
<feature type="domain" description="Ribosomal RNA small subunit methyltransferase E PUA-like" evidence="12">
    <location>
        <begin position="35"/>
        <end position="79"/>
    </location>
</feature>
<evidence type="ECO:0000313" key="14">
    <source>
        <dbReference type="Proteomes" id="UP000002430"/>
    </source>
</evidence>
<gene>
    <name evidence="13" type="ordered locus">LI0016</name>
</gene>
<dbReference type="InterPro" id="IPR015947">
    <property type="entry name" value="PUA-like_sf"/>
</dbReference>
<dbReference type="CDD" id="cd18084">
    <property type="entry name" value="RsmE-like"/>
    <property type="match status" value="1"/>
</dbReference>
<dbReference type="PANTHER" id="PTHR30027">
    <property type="entry name" value="RIBOSOMAL RNA SMALL SUBUNIT METHYLTRANSFERASE E"/>
    <property type="match status" value="1"/>
</dbReference>
<protein>
    <recommendedName>
        <fullName evidence="10">Ribosomal RNA small subunit methyltransferase E</fullName>
        <ecNumber evidence="10">2.1.1.193</ecNumber>
    </recommendedName>
</protein>
<dbReference type="OrthoDB" id="9815641at2"/>